<proteinExistence type="predicted"/>
<dbReference type="STRING" id="857566.A0A1E3PHM2"/>
<evidence type="ECO:0000313" key="7">
    <source>
        <dbReference type="Proteomes" id="UP000095009"/>
    </source>
</evidence>
<dbReference type="Proteomes" id="UP000095009">
    <property type="component" value="Unassembled WGS sequence"/>
</dbReference>
<evidence type="ECO:0000256" key="5">
    <source>
        <dbReference type="SAM" id="Phobius"/>
    </source>
</evidence>
<feature type="transmembrane region" description="Helical" evidence="5">
    <location>
        <begin position="51"/>
        <end position="75"/>
    </location>
</feature>
<dbReference type="PANTHER" id="PTHR31733">
    <property type="entry name" value="RIBONUCLEASE KAPPA"/>
    <property type="match status" value="1"/>
</dbReference>
<keyword evidence="3 5" id="KW-1133">Transmembrane helix</keyword>
<feature type="transmembrane region" description="Helical" evidence="5">
    <location>
        <begin position="12"/>
        <end position="31"/>
    </location>
</feature>
<keyword evidence="2 5" id="KW-0812">Transmembrane</keyword>
<gene>
    <name evidence="6" type="ORF">NADFUDRAFT_47571</name>
</gene>
<dbReference type="GO" id="GO:0016020">
    <property type="term" value="C:membrane"/>
    <property type="evidence" value="ECO:0007669"/>
    <property type="project" value="UniProtKB-SubCell"/>
</dbReference>
<evidence type="ECO:0000256" key="3">
    <source>
        <dbReference type="ARBA" id="ARBA00022989"/>
    </source>
</evidence>
<protein>
    <submittedName>
        <fullName evidence="6">Uncharacterized protein</fullName>
    </submittedName>
</protein>
<evidence type="ECO:0000256" key="4">
    <source>
        <dbReference type="ARBA" id="ARBA00023136"/>
    </source>
</evidence>
<dbReference type="GO" id="GO:0004521">
    <property type="term" value="F:RNA endonuclease activity"/>
    <property type="evidence" value="ECO:0007669"/>
    <property type="project" value="InterPro"/>
</dbReference>
<accession>A0A1E3PHM2</accession>
<sequence>MKPVVSPAKAWFCTVLSAFGILILGVIGLLFKNGHESMMGSLTDPEDGEAVASTVFGAVIVYLVFFTFCGSQIYFNKRQNRIQL</sequence>
<evidence type="ECO:0000313" key="6">
    <source>
        <dbReference type="EMBL" id="ODQ64357.1"/>
    </source>
</evidence>
<dbReference type="OrthoDB" id="67317at2759"/>
<name>A0A1E3PHM2_9ASCO</name>
<evidence type="ECO:0000256" key="2">
    <source>
        <dbReference type="ARBA" id="ARBA00022692"/>
    </source>
</evidence>
<organism evidence="6 7">
    <name type="scientific">Nadsonia fulvescens var. elongata DSM 6958</name>
    <dbReference type="NCBI Taxonomy" id="857566"/>
    <lineage>
        <taxon>Eukaryota</taxon>
        <taxon>Fungi</taxon>
        <taxon>Dikarya</taxon>
        <taxon>Ascomycota</taxon>
        <taxon>Saccharomycotina</taxon>
        <taxon>Dipodascomycetes</taxon>
        <taxon>Dipodascales</taxon>
        <taxon>Dipodascales incertae sedis</taxon>
        <taxon>Nadsonia</taxon>
    </lineage>
</organism>
<evidence type="ECO:0000256" key="1">
    <source>
        <dbReference type="ARBA" id="ARBA00004141"/>
    </source>
</evidence>
<keyword evidence="7" id="KW-1185">Reference proteome</keyword>
<comment type="subcellular location">
    <subcellularLocation>
        <location evidence="1">Membrane</location>
        <topology evidence="1">Multi-pass membrane protein</topology>
    </subcellularLocation>
</comment>
<dbReference type="InterPro" id="IPR026770">
    <property type="entry name" value="RNase_K"/>
</dbReference>
<keyword evidence="4 5" id="KW-0472">Membrane</keyword>
<dbReference type="Pfam" id="PF23489">
    <property type="entry name" value="V-ATPase_su_f"/>
    <property type="match status" value="1"/>
</dbReference>
<dbReference type="AlphaFoldDB" id="A0A1E3PHM2"/>
<dbReference type="InterPro" id="IPR056552">
    <property type="entry name" value="Ribonucl_Kappa"/>
</dbReference>
<dbReference type="EMBL" id="KV454412">
    <property type="protein sequence ID" value="ODQ64357.1"/>
    <property type="molecule type" value="Genomic_DNA"/>
</dbReference>
<reference evidence="6 7" key="1">
    <citation type="journal article" date="2016" name="Proc. Natl. Acad. Sci. U.S.A.">
        <title>Comparative genomics of biotechnologically important yeasts.</title>
        <authorList>
            <person name="Riley R."/>
            <person name="Haridas S."/>
            <person name="Wolfe K.H."/>
            <person name="Lopes M.R."/>
            <person name="Hittinger C.T."/>
            <person name="Goeker M."/>
            <person name="Salamov A.A."/>
            <person name="Wisecaver J.H."/>
            <person name="Long T.M."/>
            <person name="Calvey C.H."/>
            <person name="Aerts A.L."/>
            <person name="Barry K.W."/>
            <person name="Choi C."/>
            <person name="Clum A."/>
            <person name="Coughlan A.Y."/>
            <person name="Deshpande S."/>
            <person name="Douglass A.P."/>
            <person name="Hanson S.J."/>
            <person name="Klenk H.-P."/>
            <person name="LaButti K.M."/>
            <person name="Lapidus A."/>
            <person name="Lindquist E.A."/>
            <person name="Lipzen A.M."/>
            <person name="Meier-Kolthoff J.P."/>
            <person name="Ohm R.A."/>
            <person name="Otillar R.P."/>
            <person name="Pangilinan J.L."/>
            <person name="Peng Y."/>
            <person name="Rokas A."/>
            <person name="Rosa C.A."/>
            <person name="Scheuner C."/>
            <person name="Sibirny A.A."/>
            <person name="Slot J.C."/>
            <person name="Stielow J.B."/>
            <person name="Sun H."/>
            <person name="Kurtzman C.P."/>
            <person name="Blackwell M."/>
            <person name="Grigoriev I.V."/>
            <person name="Jeffries T.W."/>
        </authorList>
    </citation>
    <scope>NUCLEOTIDE SEQUENCE [LARGE SCALE GENOMIC DNA]</scope>
    <source>
        <strain evidence="6 7">DSM 6958</strain>
    </source>
</reference>